<accession>A0ABW1HKK9</accession>
<protein>
    <recommendedName>
        <fullName evidence="5">Dolichyl-phosphate-mannose-protein mannosyltransferase</fullName>
    </recommendedName>
</protein>
<feature type="transmembrane region" description="Helical" evidence="2">
    <location>
        <begin position="272"/>
        <end position="289"/>
    </location>
</feature>
<evidence type="ECO:0008006" key="5">
    <source>
        <dbReference type="Google" id="ProtNLM"/>
    </source>
</evidence>
<feature type="transmembrane region" description="Helical" evidence="2">
    <location>
        <begin position="121"/>
        <end position="140"/>
    </location>
</feature>
<evidence type="ECO:0000313" key="3">
    <source>
        <dbReference type="EMBL" id="MFC5942007.1"/>
    </source>
</evidence>
<dbReference type="Proteomes" id="UP001596207">
    <property type="component" value="Unassembled WGS sequence"/>
</dbReference>
<evidence type="ECO:0000256" key="2">
    <source>
        <dbReference type="SAM" id="Phobius"/>
    </source>
</evidence>
<feature type="transmembrane region" description="Helical" evidence="2">
    <location>
        <begin position="64"/>
        <end position="84"/>
    </location>
</feature>
<keyword evidence="2" id="KW-1133">Transmembrane helix</keyword>
<keyword evidence="2" id="KW-0812">Transmembrane</keyword>
<proteinExistence type="predicted"/>
<feature type="transmembrane region" description="Helical" evidence="2">
    <location>
        <begin position="200"/>
        <end position="218"/>
    </location>
</feature>
<feature type="non-terminal residue" evidence="3">
    <location>
        <position position="361"/>
    </location>
</feature>
<dbReference type="EMBL" id="JBHSQQ010000046">
    <property type="protein sequence ID" value="MFC5942007.1"/>
    <property type="molecule type" value="Genomic_DNA"/>
</dbReference>
<keyword evidence="2" id="KW-0472">Membrane</keyword>
<feature type="transmembrane region" description="Helical" evidence="2">
    <location>
        <begin position="295"/>
        <end position="319"/>
    </location>
</feature>
<organism evidence="3 4">
    <name type="scientific">Micromonospora harpali</name>
    <dbReference type="NCBI Taxonomy" id="1490225"/>
    <lineage>
        <taxon>Bacteria</taxon>
        <taxon>Bacillati</taxon>
        <taxon>Actinomycetota</taxon>
        <taxon>Actinomycetes</taxon>
        <taxon>Micromonosporales</taxon>
        <taxon>Micromonosporaceae</taxon>
        <taxon>Micromonospora</taxon>
    </lineage>
</organism>
<feature type="transmembrane region" description="Helical" evidence="2">
    <location>
        <begin position="6"/>
        <end position="26"/>
    </location>
</feature>
<keyword evidence="4" id="KW-1185">Reference proteome</keyword>
<feature type="region of interest" description="Disordered" evidence="1">
    <location>
        <begin position="326"/>
        <end position="361"/>
    </location>
</feature>
<feature type="compositionally biased region" description="Low complexity" evidence="1">
    <location>
        <begin position="345"/>
        <end position="355"/>
    </location>
</feature>
<name>A0ABW1HKK9_9ACTN</name>
<reference evidence="4" key="1">
    <citation type="journal article" date="2019" name="Int. J. Syst. Evol. Microbiol.">
        <title>The Global Catalogue of Microorganisms (GCM) 10K type strain sequencing project: providing services to taxonomists for standard genome sequencing and annotation.</title>
        <authorList>
            <consortium name="The Broad Institute Genomics Platform"/>
            <consortium name="The Broad Institute Genome Sequencing Center for Infectious Disease"/>
            <person name="Wu L."/>
            <person name="Ma J."/>
        </authorList>
    </citation>
    <scope>NUCLEOTIDE SEQUENCE [LARGE SCALE GENOMIC DNA]</scope>
    <source>
        <strain evidence="4">CGMCC 4.7173</strain>
    </source>
</reference>
<gene>
    <name evidence="3" type="ORF">ACFPZ4_11020</name>
</gene>
<evidence type="ECO:0000256" key="1">
    <source>
        <dbReference type="SAM" id="MobiDB-lite"/>
    </source>
</evidence>
<evidence type="ECO:0000313" key="4">
    <source>
        <dbReference type="Proteomes" id="UP001596207"/>
    </source>
</evidence>
<feature type="transmembrane region" description="Helical" evidence="2">
    <location>
        <begin position="38"/>
        <end position="58"/>
    </location>
</feature>
<sequence length="361" mass="37673">MSAAGSLLVAAPLVAVLSLAVALRPARPDTVAPLRLAVVRAAVVTGAFAVLTVELLGALRLLTLPAFAVTWLIFVAATVTAAGWRRRRTAAPTGSGAARDLAAVRARLTDRWRTAGRGERLLAGTVGGLVLVELLIALLAEPNNFDSQTYHLPKVEHWVAQGSLEFWPTAIHRQVTIPPGAEYLLLHLRLFTGGDALHNLVQWAAGVGCLLAVARIAAQLGGGRRAQLLTAFVLGTTPMVALQATSTQTDLVCAAWVACVATLALDGLRRRAGVGTLLLLGAATGLTAVTKTSGLIGVGPLLLLWGIGQLRLGYVGGIVRGADRDRRAGARVDGPQPELADPPEQQQRADADQAAGLRHRG</sequence>
<comment type="caution">
    <text evidence="3">The sequence shown here is derived from an EMBL/GenBank/DDBJ whole genome shotgun (WGS) entry which is preliminary data.</text>
</comment>